<evidence type="ECO:0000313" key="3">
    <source>
        <dbReference type="Proteomes" id="UP000199662"/>
    </source>
</evidence>
<proteinExistence type="predicted"/>
<dbReference type="Pfam" id="PF04069">
    <property type="entry name" value="OpuAC"/>
    <property type="match status" value="1"/>
</dbReference>
<name>A0A1H6WWZ0_9FIRM</name>
<dbReference type="GO" id="GO:0043190">
    <property type="term" value="C:ATP-binding cassette (ABC) transporter complex"/>
    <property type="evidence" value="ECO:0007669"/>
    <property type="project" value="InterPro"/>
</dbReference>
<dbReference type="RefSeq" id="WP_019554871.1">
    <property type="nucleotide sequence ID" value="NZ_FNZK01000004.1"/>
</dbReference>
<dbReference type="GO" id="GO:0022857">
    <property type="term" value="F:transmembrane transporter activity"/>
    <property type="evidence" value="ECO:0007669"/>
    <property type="project" value="InterPro"/>
</dbReference>
<dbReference type="STRING" id="84035.SAMN05660742_104144"/>
<dbReference type="Proteomes" id="UP000199662">
    <property type="component" value="Unassembled WGS sequence"/>
</dbReference>
<accession>A0A1H6WWZ0</accession>
<evidence type="ECO:0000313" key="2">
    <source>
        <dbReference type="EMBL" id="SEJ20396.1"/>
    </source>
</evidence>
<dbReference type="Gene3D" id="3.40.190.10">
    <property type="entry name" value="Periplasmic binding protein-like II"/>
    <property type="match status" value="1"/>
</dbReference>
<dbReference type="Gene3D" id="3.40.190.120">
    <property type="entry name" value="Osmoprotection protein (prox), domain 2"/>
    <property type="match status" value="1"/>
</dbReference>
<reference evidence="2 3" key="1">
    <citation type="submission" date="2016-10" db="EMBL/GenBank/DDBJ databases">
        <authorList>
            <person name="de Groot N.N."/>
        </authorList>
    </citation>
    <scope>NUCLEOTIDE SEQUENCE [LARGE SCALE GENOMIC DNA]</scope>
    <source>
        <strain evidence="2 3">DSM 2179</strain>
    </source>
</reference>
<organism evidence="2 3">
    <name type="scientific">Propionispira arboris</name>
    <dbReference type="NCBI Taxonomy" id="84035"/>
    <lineage>
        <taxon>Bacteria</taxon>
        <taxon>Bacillati</taxon>
        <taxon>Bacillota</taxon>
        <taxon>Negativicutes</taxon>
        <taxon>Selenomonadales</taxon>
        <taxon>Selenomonadaceae</taxon>
        <taxon>Propionispira</taxon>
    </lineage>
</organism>
<dbReference type="InterPro" id="IPR007210">
    <property type="entry name" value="ABC_Gly_betaine_transp_sub-bd"/>
</dbReference>
<dbReference type="PROSITE" id="PS51257">
    <property type="entry name" value="PROKAR_LIPOPROTEIN"/>
    <property type="match status" value="1"/>
</dbReference>
<feature type="domain" description="ABC-type glycine betaine transport system substrate-binding" evidence="1">
    <location>
        <begin position="30"/>
        <end position="294"/>
    </location>
</feature>
<dbReference type="EMBL" id="FNZK01000004">
    <property type="protein sequence ID" value="SEJ20396.1"/>
    <property type="molecule type" value="Genomic_DNA"/>
</dbReference>
<sequence>MKKLILLLITILATMSILGCSSLFGKDTNTVIIGGKNFTEQDILIYLMKGVIEKNTNLKVETKAYLGGTSVVAQAIERGDLDIYAEYTGTALVNILGEEYVAPSSSEFVYEKVKKLYAEKKQIIWMKPLGFSNAYTLAMRADQANALSIQSMSDLAKQSGTLQLGATHEFLERVDGYENVKSIYDMKFESPAGMEPGLTYAACRDGNVDVIDAFSTDGRIIAFNLKVLDDDKHAFPPFDAAPLVRADTLKLHPEIADALNLLAGKINNEEMSKLNAKVDLDGKSPNVVANEWLSDNGFL</sequence>
<dbReference type="SUPFAM" id="SSF53850">
    <property type="entry name" value="Periplasmic binding protein-like II"/>
    <property type="match status" value="1"/>
</dbReference>
<gene>
    <name evidence="2" type="ORF">SAMN05660742_104144</name>
</gene>
<evidence type="ECO:0000259" key="1">
    <source>
        <dbReference type="Pfam" id="PF04069"/>
    </source>
</evidence>
<protein>
    <submittedName>
        <fullName evidence="2">Osmoprotectant transport system substrate-binding protein</fullName>
    </submittedName>
</protein>
<dbReference type="AlphaFoldDB" id="A0A1H6WWZ0"/>
<keyword evidence="3" id="KW-1185">Reference proteome</keyword>
<dbReference type="CDD" id="cd13528">
    <property type="entry name" value="PBP2_osmoprotectants"/>
    <property type="match status" value="1"/>
</dbReference>